<dbReference type="Pfam" id="PF01850">
    <property type="entry name" value="PIN"/>
    <property type="match status" value="1"/>
</dbReference>
<evidence type="ECO:0000256" key="1">
    <source>
        <dbReference type="ARBA" id="ARBA00001946"/>
    </source>
</evidence>
<dbReference type="CDD" id="cd18731">
    <property type="entry name" value="PIN_NgFitB-like"/>
    <property type="match status" value="1"/>
</dbReference>
<name>A0A061SRP5_9RHOB</name>
<dbReference type="GO" id="GO:0004518">
    <property type="term" value="F:nuclease activity"/>
    <property type="evidence" value="ECO:0007669"/>
    <property type="project" value="UniProtKB-KW"/>
</dbReference>
<dbReference type="RefSeq" id="WP_037910367.1">
    <property type="nucleotide sequence ID" value="NZ_JEMU01000015.1"/>
</dbReference>
<dbReference type="InterPro" id="IPR050556">
    <property type="entry name" value="Type_II_TA_system_RNase"/>
</dbReference>
<comment type="caution">
    <text evidence="9">The sequence shown here is derived from an EMBL/GenBank/DDBJ whole genome shotgun (WGS) entry which is preliminary data.</text>
</comment>
<dbReference type="Proteomes" id="UP000027337">
    <property type="component" value="Unassembled WGS sequence"/>
</dbReference>
<keyword evidence="6" id="KW-0460">Magnesium</keyword>
<protein>
    <submittedName>
        <fullName evidence="9">Recombinase</fullName>
    </submittedName>
</protein>
<evidence type="ECO:0000259" key="8">
    <source>
        <dbReference type="Pfam" id="PF01850"/>
    </source>
</evidence>
<reference evidence="9 10" key="1">
    <citation type="journal article" date="2014" name="Genome Announc.">
        <title>Draft Genome Sequences of Two Isolates of the Roseobacter Group, Sulfitobacter sp. Strains 3SOLIMAR09 and 1FIGIMAR09, from Harbors of Mallorca Island (Mediterranean Sea).</title>
        <authorList>
            <person name="Mas-Llado M."/>
            <person name="Pina-Villalonga J.M."/>
            <person name="Brunet-Galmes I."/>
            <person name="Nogales B."/>
            <person name="Bosch R."/>
        </authorList>
    </citation>
    <scope>NUCLEOTIDE SEQUENCE [LARGE SCALE GENOMIC DNA]</scope>
    <source>
        <strain evidence="9 10">1FIGIMAR09</strain>
    </source>
</reference>
<evidence type="ECO:0000313" key="10">
    <source>
        <dbReference type="Proteomes" id="UP000027337"/>
    </source>
</evidence>
<organism evidence="9 10">
    <name type="scientific">Sulfitobacter mediterraneus</name>
    <dbReference type="NCBI Taxonomy" id="83219"/>
    <lineage>
        <taxon>Bacteria</taxon>
        <taxon>Pseudomonadati</taxon>
        <taxon>Pseudomonadota</taxon>
        <taxon>Alphaproteobacteria</taxon>
        <taxon>Rhodobacterales</taxon>
        <taxon>Roseobacteraceae</taxon>
        <taxon>Sulfitobacter</taxon>
    </lineage>
</organism>
<dbReference type="PANTHER" id="PTHR33653">
    <property type="entry name" value="RIBONUCLEASE VAPC2"/>
    <property type="match status" value="1"/>
</dbReference>
<gene>
    <name evidence="9" type="ORF">PM02_16120</name>
</gene>
<dbReference type="GO" id="GO:0016787">
    <property type="term" value="F:hydrolase activity"/>
    <property type="evidence" value="ECO:0007669"/>
    <property type="project" value="UniProtKB-KW"/>
</dbReference>
<dbReference type="AlphaFoldDB" id="A0A061SRP5"/>
<sequence>MILLDTNIISEIMRPEPAPSVRNWFVRQSPVDLYLSTVTLGEIGYGLHRLPEGRRRDGLMRQADRLFAEDFAGRVFSFDESAAVIYGPLTAKTGQAGWNMAVEDLMIAAIAMAHGAAVATRNLRDFQHTGLTVQNPFEG</sequence>
<evidence type="ECO:0000256" key="5">
    <source>
        <dbReference type="ARBA" id="ARBA00022801"/>
    </source>
</evidence>
<proteinExistence type="inferred from homology"/>
<accession>A0A061SRP5</accession>
<evidence type="ECO:0000256" key="6">
    <source>
        <dbReference type="ARBA" id="ARBA00022842"/>
    </source>
</evidence>
<keyword evidence="4" id="KW-0479">Metal-binding</keyword>
<keyword evidence="10" id="KW-1185">Reference proteome</keyword>
<dbReference type="PANTHER" id="PTHR33653:SF1">
    <property type="entry name" value="RIBONUCLEASE VAPC2"/>
    <property type="match status" value="1"/>
</dbReference>
<dbReference type="EMBL" id="JEMU01000015">
    <property type="protein sequence ID" value="KAJ02074.1"/>
    <property type="molecule type" value="Genomic_DNA"/>
</dbReference>
<evidence type="ECO:0000256" key="2">
    <source>
        <dbReference type="ARBA" id="ARBA00022649"/>
    </source>
</evidence>
<dbReference type="InterPro" id="IPR029060">
    <property type="entry name" value="PIN-like_dom_sf"/>
</dbReference>
<keyword evidence="2" id="KW-1277">Toxin-antitoxin system</keyword>
<dbReference type="GO" id="GO:0046872">
    <property type="term" value="F:metal ion binding"/>
    <property type="evidence" value="ECO:0007669"/>
    <property type="project" value="UniProtKB-KW"/>
</dbReference>
<evidence type="ECO:0000256" key="3">
    <source>
        <dbReference type="ARBA" id="ARBA00022722"/>
    </source>
</evidence>
<dbReference type="InterPro" id="IPR002716">
    <property type="entry name" value="PIN_dom"/>
</dbReference>
<keyword evidence="5" id="KW-0378">Hydrolase</keyword>
<feature type="domain" description="PIN" evidence="8">
    <location>
        <begin position="2"/>
        <end position="128"/>
    </location>
</feature>
<evidence type="ECO:0000256" key="7">
    <source>
        <dbReference type="ARBA" id="ARBA00038093"/>
    </source>
</evidence>
<keyword evidence="3" id="KW-0540">Nuclease</keyword>
<evidence type="ECO:0000313" key="9">
    <source>
        <dbReference type="EMBL" id="KAJ02074.1"/>
    </source>
</evidence>
<dbReference type="STRING" id="83219.PM02_16120"/>
<evidence type="ECO:0000256" key="4">
    <source>
        <dbReference type="ARBA" id="ARBA00022723"/>
    </source>
</evidence>
<dbReference type="eggNOG" id="COG1487">
    <property type="taxonomic scope" value="Bacteria"/>
</dbReference>
<comment type="cofactor">
    <cofactor evidence="1">
        <name>Mg(2+)</name>
        <dbReference type="ChEBI" id="CHEBI:18420"/>
    </cofactor>
</comment>
<comment type="similarity">
    <text evidence="7">Belongs to the PINc/VapC protein family.</text>
</comment>
<dbReference type="SUPFAM" id="SSF88723">
    <property type="entry name" value="PIN domain-like"/>
    <property type="match status" value="1"/>
</dbReference>
<dbReference type="Gene3D" id="3.40.50.1010">
    <property type="entry name" value="5'-nuclease"/>
    <property type="match status" value="1"/>
</dbReference>